<reference evidence="1 2" key="1">
    <citation type="submission" date="2023-02" db="EMBL/GenBank/DDBJ databases">
        <title>Genome sequence of Lentisphaera profundi SAORIC-696.</title>
        <authorList>
            <person name="Kim e."/>
            <person name="Cho J.-C."/>
            <person name="Choi A."/>
            <person name="Kang I."/>
        </authorList>
    </citation>
    <scope>NUCLEOTIDE SEQUENCE [LARGE SCALE GENOMIC DNA]</scope>
    <source>
        <strain evidence="1 2">SAORIC-696</strain>
    </source>
</reference>
<dbReference type="RefSeq" id="WP_274149046.1">
    <property type="nucleotide sequence ID" value="NZ_CP117811.1"/>
</dbReference>
<evidence type="ECO:0000313" key="2">
    <source>
        <dbReference type="Proteomes" id="UP001214250"/>
    </source>
</evidence>
<dbReference type="InterPro" id="IPR011990">
    <property type="entry name" value="TPR-like_helical_dom_sf"/>
</dbReference>
<dbReference type="Gene3D" id="1.25.40.10">
    <property type="entry name" value="Tetratricopeptide repeat domain"/>
    <property type="match status" value="3"/>
</dbReference>
<protein>
    <recommendedName>
        <fullName evidence="3">Tetratricopeptide repeat protein</fullName>
    </recommendedName>
</protein>
<sequence>MKKLIYTGLSTTAVFSPNLFAETQTELDADMKLIKAYIENSDKFDFTKELNFQIKLAKSTYKKQKDALTKIDIMLAFSKKRNTSARKALTDFGMTDPKSEDILYFFMEKAQDAKDKKSLAIAGKLFFESSFKEKLNKEHPYYDILSEAAYSYNFELTKNDKNKSKSFEAWWKAKGLPPIAPPGQSPSETLFTQTYVILDNALDIFTKRKTGEINRAEITTQIKLIKDLEFQQSNDEIDPWFLLCVSEAARGMALLGDDQEALTWLGHYYTKFSDVDKAVKANAKKVNKPELVNTSIMSNFLYAKACIYWAKAQRAASSGNNSQAQTNLVDKGTKNAAVNMYLLVMRYPQSRGAIKTIFEYDDVWKLYAKVGGTKAKKDLPTDKKLIFMAHYSKKNYEKALGIADDYIKSQKDMNNKGEVLWLGFYAATQIDNFKKAEEYYKILQDEFSSNSALRAAYLDKATAWRKSFYKDRANEIKNDASKKAAYAILSSIKLSDPNNPTDALYAIVDDVKYAFSTYNKDRKAGKIKAKEVLILIDAYIKKFPNVSQVTMAYSLRGKIAEISQDYDVALASYKEFLKRESGIDTKGKYKKAEAYYHMAYNLLKLNKIEGADGMLAAVETYKTFVAKNDLSDASDKQIKTLQDFNAGLDIWKIDIDYKKLSELKSAFNESSKKLAASPDDATLMQAHKQQLEKLQKMSTKVAESYINWTKKNSKSSQIPSTLAKVGGIYQDAKMDRESQKIFTEIAEKYPDSPVLSQIQMRLVISYINNKQIGAAAKEAAKLDFTKMPVSTLQYIVSKFLYPSKPDTRKLSENDFEKATQIVIKASNQIIKNTDKEETKHRYAFYAGRAHFLIDEKLEAGKLFDIIKNEAPNSPYSLEISFLDVEIMIEKGKYTEADKIIANLENLVKSYGTQLQHAKVRTLSGKVGYGAKQQNFVLKGKTQCFLVYISQFPPDVEEVESKEIMEHATFYLIMCKVLLGEDIKKLRTEFLQKYPSSSFRTQVLTPPPAL</sequence>
<evidence type="ECO:0000313" key="1">
    <source>
        <dbReference type="EMBL" id="WDE95466.1"/>
    </source>
</evidence>
<gene>
    <name evidence="1" type="ORF">PQO03_07010</name>
</gene>
<keyword evidence="2" id="KW-1185">Reference proteome</keyword>
<proteinExistence type="predicted"/>
<evidence type="ECO:0008006" key="3">
    <source>
        <dbReference type="Google" id="ProtNLM"/>
    </source>
</evidence>
<organism evidence="1 2">
    <name type="scientific">Lentisphaera profundi</name>
    <dbReference type="NCBI Taxonomy" id="1658616"/>
    <lineage>
        <taxon>Bacteria</taxon>
        <taxon>Pseudomonadati</taxon>
        <taxon>Lentisphaerota</taxon>
        <taxon>Lentisphaeria</taxon>
        <taxon>Lentisphaerales</taxon>
        <taxon>Lentisphaeraceae</taxon>
        <taxon>Lentisphaera</taxon>
    </lineage>
</organism>
<name>A0ABY7VN12_9BACT</name>
<dbReference type="Proteomes" id="UP001214250">
    <property type="component" value="Chromosome 1"/>
</dbReference>
<dbReference type="EMBL" id="CP117811">
    <property type="protein sequence ID" value="WDE95466.1"/>
    <property type="molecule type" value="Genomic_DNA"/>
</dbReference>
<accession>A0ABY7VN12</accession>